<organism evidence="2 3">
    <name type="scientific">Secundilactobacillus silagei JCM 19001</name>
    <dbReference type="NCBI Taxonomy" id="1302250"/>
    <lineage>
        <taxon>Bacteria</taxon>
        <taxon>Bacillati</taxon>
        <taxon>Bacillota</taxon>
        <taxon>Bacilli</taxon>
        <taxon>Lactobacillales</taxon>
        <taxon>Lactobacillaceae</taxon>
        <taxon>Secundilactobacillus</taxon>
    </lineage>
</organism>
<keyword evidence="1" id="KW-0732">Signal</keyword>
<evidence type="ECO:0000313" key="2">
    <source>
        <dbReference type="EMBL" id="GAX01921.1"/>
    </source>
</evidence>
<dbReference type="STRING" id="1302250.GCA_001313225_01326"/>
<dbReference type="AlphaFoldDB" id="A0A1Z5IKH0"/>
<evidence type="ECO:0000313" key="3">
    <source>
        <dbReference type="Proteomes" id="UP000198402"/>
    </source>
</evidence>
<feature type="chain" id="PRO_5038784774" evidence="1">
    <location>
        <begin position="24"/>
        <end position="122"/>
    </location>
</feature>
<evidence type="ECO:0000256" key="1">
    <source>
        <dbReference type="SAM" id="SignalP"/>
    </source>
</evidence>
<sequence>MHLKKLVIIGITALSFGTGLVIAQPKATAATWHTSAIPTKLRGTWHGKYTGQKLYIYQHTIYYPSINKVTHVKWQYTGSHYYRFKGDFRENGTPGSFYGTTSLHYFNSHKITTMSMEHTFYR</sequence>
<gene>
    <name evidence="2" type="ORF">IWT126_01985</name>
</gene>
<dbReference type="Proteomes" id="UP000198402">
    <property type="component" value="Unassembled WGS sequence"/>
</dbReference>
<name>A0A1Z5IKH0_9LACO</name>
<comment type="caution">
    <text evidence="2">The sequence shown here is derived from an EMBL/GenBank/DDBJ whole genome shotgun (WGS) entry which is preliminary data.</text>
</comment>
<keyword evidence="3" id="KW-1185">Reference proteome</keyword>
<protein>
    <submittedName>
        <fullName evidence="2">Uncharacterized protein</fullName>
    </submittedName>
</protein>
<dbReference type="OrthoDB" id="2325017at2"/>
<accession>A0A1Z5IKH0</accession>
<reference evidence="2 3" key="1">
    <citation type="submission" date="2015-11" db="EMBL/GenBank/DDBJ databases">
        <title>Draft genome sequences of new species of the genus Lactobacillus isolated from orchardgrass silage.</title>
        <authorList>
            <person name="Tohno M."/>
            <person name="Tanizawa Y."/>
            <person name="Arita M."/>
        </authorList>
    </citation>
    <scope>NUCLEOTIDE SEQUENCE [LARGE SCALE GENOMIC DNA]</scope>
    <source>
        <strain evidence="2 3">IWT126</strain>
    </source>
</reference>
<dbReference type="RefSeq" id="WP_054654618.1">
    <property type="nucleotide sequence ID" value="NZ_BBFL01000005.1"/>
</dbReference>
<feature type="signal peptide" evidence="1">
    <location>
        <begin position="1"/>
        <end position="23"/>
    </location>
</feature>
<dbReference type="EMBL" id="BCMG01000010">
    <property type="protein sequence ID" value="GAX01921.1"/>
    <property type="molecule type" value="Genomic_DNA"/>
</dbReference>
<proteinExistence type="predicted"/>